<reference evidence="12" key="3">
    <citation type="submission" date="2025-09" db="UniProtKB">
        <authorList>
            <consortium name="Ensembl"/>
        </authorList>
    </citation>
    <scope>IDENTIFICATION</scope>
</reference>
<dbReference type="Gene3D" id="3.10.10.10">
    <property type="entry name" value="HIV Type 1 Reverse Transcriptase, subunit A, domain 1"/>
    <property type="match status" value="1"/>
</dbReference>
<dbReference type="InterPro" id="IPR043128">
    <property type="entry name" value="Rev_trsase/Diguanyl_cyclase"/>
</dbReference>
<dbReference type="InParanoid" id="A0A669CBL6"/>
<dbReference type="InterPro" id="IPR036397">
    <property type="entry name" value="RNaseH_sf"/>
</dbReference>
<evidence type="ECO:0000256" key="2">
    <source>
        <dbReference type="ARBA" id="ARBA00012180"/>
    </source>
</evidence>
<dbReference type="GO" id="GO:0003676">
    <property type="term" value="F:nucleic acid binding"/>
    <property type="evidence" value="ECO:0007669"/>
    <property type="project" value="InterPro"/>
</dbReference>
<keyword evidence="8" id="KW-0695">RNA-directed DNA polymerase</keyword>
<dbReference type="AlphaFoldDB" id="A0A669CBL6"/>
<dbReference type="GO" id="GO:0004523">
    <property type="term" value="F:RNA-DNA hybrid ribonuclease activity"/>
    <property type="evidence" value="ECO:0007669"/>
    <property type="project" value="UniProtKB-EC"/>
</dbReference>
<evidence type="ECO:0000256" key="7">
    <source>
        <dbReference type="ARBA" id="ARBA00022801"/>
    </source>
</evidence>
<dbReference type="FunFam" id="3.30.420.10:FF:000032">
    <property type="entry name" value="Retrovirus-related Pol polyprotein from transposon 297-like Protein"/>
    <property type="match status" value="1"/>
</dbReference>
<dbReference type="FunFam" id="1.10.340.70:FF:000001">
    <property type="entry name" value="Retrovirus-related Pol polyprotein from transposon gypsy-like Protein"/>
    <property type="match status" value="1"/>
</dbReference>
<evidence type="ECO:0000256" key="8">
    <source>
        <dbReference type="ARBA" id="ARBA00022918"/>
    </source>
</evidence>
<keyword evidence="5" id="KW-0540">Nuclease</keyword>
<evidence type="ECO:0000256" key="6">
    <source>
        <dbReference type="ARBA" id="ARBA00022759"/>
    </source>
</evidence>
<dbReference type="Pfam" id="PF00665">
    <property type="entry name" value="rve"/>
    <property type="match status" value="1"/>
</dbReference>
<keyword evidence="3" id="KW-0808">Transferase</keyword>
<feature type="domain" description="Integrase catalytic" evidence="11">
    <location>
        <begin position="329"/>
        <end position="487"/>
    </location>
</feature>
<accession>A0A669CBL6</accession>
<dbReference type="CDD" id="cd09274">
    <property type="entry name" value="RNase_HI_RT_Ty3"/>
    <property type="match status" value="1"/>
</dbReference>
<dbReference type="Gene3D" id="3.30.420.10">
    <property type="entry name" value="Ribonuclease H-like superfamily/Ribonuclease H"/>
    <property type="match status" value="1"/>
</dbReference>
<evidence type="ECO:0000259" key="10">
    <source>
        <dbReference type="PROSITE" id="PS50878"/>
    </source>
</evidence>
<evidence type="ECO:0000313" key="12">
    <source>
        <dbReference type="Ensembl" id="ENSONIP00000044819.1"/>
    </source>
</evidence>
<dbReference type="InterPro" id="IPR041373">
    <property type="entry name" value="RT_RNaseH"/>
</dbReference>
<dbReference type="Gene3D" id="1.10.340.70">
    <property type="match status" value="1"/>
</dbReference>
<comment type="similarity">
    <text evidence="1">Belongs to the beta type-B retroviral polymerase family. HERV class-II K(HML-2) pol subfamily.</text>
</comment>
<dbReference type="Pfam" id="PF17917">
    <property type="entry name" value="RT_RNaseH"/>
    <property type="match status" value="1"/>
</dbReference>
<dbReference type="EC" id="3.1.26.4" evidence="2"/>
<dbReference type="PANTHER" id="PTHR37984">
    <property type="entry name" value="PROTEIN CBG26694"/>
    <property type="match status" value="1"/>
</dbReference>
<dbReference type="GO" id="GO:0015074">
    <property type="term" value="P:DNA integration"/>
    <property type="evidence" value="ECO:0007669"/>
    <property type="project" value="InterPro"/>
</dbReference>
<evidence type="ECO:0000256" key="3">
    <source>
        <dbReference type="ARBA" id="ARBA00022679"/>
    </source>
</evidence>
<dbReference type="Gene3D" id="3.10.20.370">
    <property type="match status" value="1"/>
</dbReference>
<protein>
    <recommendedName>
        <fullName evidence="9">Gypsy retrotransposon integrase-like protein 1</fullName>
        <ecNumber evidence="2">3.1.26.4</ecNumber>
    </recommendedName>
</protein>
<proteinExistence type="inferred from homology"/>
<evidence type="ECO:0000256" key="9">
    <source>
        <dbReference type="ARBA" id="ARBA00039658"/>
    </source>
</evidence>
<dbReference type="GO" id="GO:0003964">
    <property type="term" value="F:RNA-directed DNA polymerase activity"/>
    <property type="evidence" value="ECO:0007669"/>
    <property type="project" value="UniProtKB-KW"/>
</dbReference>
<evidence type="ECO:0000256" key="4">
    <source>
        <dbReference type="ARBA" id="ARBA00022695"/>
    </source>
</evidence>
<dbReference type="OMA" id="YSARVEP"/>
<evidence type="ECO:0000256" key="5">
    <source>
        <dbReference type="ARBA" id="ARBA00022722"/>
    </source>
</evidence>
<evidence type="ECO:0000313" key="13">
    <source>
        <dbReference type="Proteomes" id="UP000005207"/>
    </source>
</evidence>
<dbReference type="InterPro" id="IPR054465">
    <property type="entry name" value="Integrase_p58-like_C"/>
</dbReference>
<dbReference type="PROSITE" id="PS50994">
    <property type="entry name" value="INTEGRASE"/>
    <property type="match status" value="1"/>
</dbReference>
<dbReference type="InterPro" id="IPR000477">
    <property type="entry name" value="RT_dom"/>
</dbReference>
<dbReference type="PANTHER" id="PTHR37984:SF5">
    <property type="entry name" value="PROTEIN NYNRIN-LIKE"/>
    <property type="match status" value="1"/>
</dbReference>
<dbReference type="Ensembl" id="ENSONIT00000060298.1">
    <property type="protein sequence ID" value="ENSONIP00000044819.1"/>
    <property type="gene ID" value="ENSONIG00000029767.1"/>
</dbReference>
<dbReference type="InterPro" id="IPR041588">
    <property type="entry name" value="Integrase_H2C2"/>
</dbReference>
<dbReference type="Pfam" id="PF00078">
    <property type="entry name" value="RVT_1"/>
    <property type="match status" value="1"/>
</dbReference>
<dbReference type="SUPFAM" id="SSF56672">
    <property type="entry name" value="DNA/RNA polymerases"/>
    <property type="match status" value="1"/>
</dbReference>
<evidence type="ECO:0000256" key="1">
    <source>
        <dbReference type="ARBA" id="ARBA00010879"/>
    </source>
</evidence>
<dbReference type="InterPro" id="IPR043502">
    <property type="entry name" value="DNA/RNA_pol_sf"/>
</dbReference>
<dbReference type="InterPro" id="IPR012337">
    <property type="entry name" value="RNaseH-like_sf"/>
</dbReference>
<dbReference type="Pfam" id="PF22938">
    <property type="entry name" value="Integrase_p58_C"/>
    <property type="match status" value="1"/>
</dbReference>
<sequence>MQRCDPEVEEESRFKPFLSQGFASVAGKEDRVPITILRDTGAHQSFMLDDVLPLSDKTACHTDVLVWGIEMNVLWAPLHRVYLHSPITTGPVKVAIRRQLPFKGVSFILGNDLAGEKVFPPPEVTDTPVAASDVTEQKATVFPVCAVTRAQPRKFADVISIADTFVAGEQKPCVGVKDSVGDKCSVLNLTPALSGDVNKEALISAQENDRSLSPCFAAVAMAGESILPRFFLQDGVLMRRWSSDQSGTSSVTQVVVPSQHRDQVLSLAHDAGMAGHLGVNKTYYRVLRNFFWPGLKKHVAAYCRSCATCQLVGKPNKPIPPAPLSPIPVMSEPFEKVILDCVGPLPRRKAGNQYILTIMCSATRFPEAIPLRTVKAKAVIKALIRFFSVFGLPKIIQTDQGTNFMSRVFAQVVDELHAKHVTSSPYHPESQGALERFHQTLKVMLRKFCLESGKEWDEGLPLLLFAIREARQESLGFSPAELVFGHVVRGPHRLLREKWLSEAPEEPCSVHDYVSQLRDRLRLAWKIAGENLKQVQTKMKARFDKKAVDRSFQPGEKVLLLLPVVGSSLSTQFAGPYSVERKLDNSHYVIRTPNRRRKTRVCHVNTLKLFHPRKQNTTAHSVCAVATLSAYKPSDDGLSGKEDVLGSGLKNSVILNDLESFVAELPEAAQTDIITLIKDNLSLFSDHPRQTTVLCHDIDVEGHKPIKQHAYRVNPLKREIMQREVNYLLEHGLAVPSASAWSSPCVLVPKSDNTPQFCTDYRKVNAATKADSFPLPRMDDCVDRVGSATYVTKLDLLKGYWQLPLTARASEISAFVTPDHFLQYTVMPFGLRNAPATFQRLMAKVLAGVPNCDAYLDDVVIYSASWSSHLQTLSTVFRRFEEASLTVNLTKCEFGKATITYLGKQVGHGRVCPVTAKVEAIIEYPVPQTRRALRRFLGMCGYYRGFCKNFASVVAPLTDLVSPTKSFTWTAACQTAFESVKALLCSAPVLAAPNFDSPFKLEVDASATAAGAILLQADQHGVDRPICYFSKKFNQHQINYSTIEKEALALLLALQHFEVYLGSSSVPIQVFTDHNPLVFLLRMQNSNQRLMRWSLLLQDFNLQISHKKGLDNVFADALSRAV</sequence>
<dbReference type="InterPro" id="IPR050951">
    <property type="entry name" value="Retrovirus_Pol_polyprotein"/>
</dbReference>
<organism evidence="12 13">
    <name type="scientific">Oreochromis niloticus</name>
    <name type="common">Nile tilapia</name>
    <name type="synonym">Tilapia nilotica</name>
    <dbReference type="NCBI Taxonomy" id="8128"/>
    <lineage>
        <taxon>Eukaryota</taxon>
        <taxon>Metazoa</taxon>
        <taxon>Chordata</taxon>
        <taxon>Craniata</taxon>
        <taxon>Vertebrata</taxon>
        <taxon>Euteleostomi</taxon>
        <taxon>Actinopterygii</taxon>
        <taxon>Neopterygii</taxon>
        <taxon>Teleostei</taxon>
        <taxon>Neoteleostei</taxon>
        <taxon>Acanthomorphata</taxon>
        <taxon>Ovalentaria</taxon>
        <taxon>Cichlomorphae</taxon>
        <taxon>Cichliformes</taxon>
        <taxon>Cichlidae</taxon>
        <taxon>African cichlids</taxon>
        <taxon>Pseudocrenilabrinae</taxon>
        <taxon>Oreochromini</taxon>
        <taxon>Oreochromis</taxon>
    </lineage>
</organism>
<keyword evidence="4" id="KW-0548">Nucleotidyltransferase</keyword>
<dbReference type="PROSITE" id="PS50878">
    <property type="entry name" value="RT_POL"/>
    <property type="match status" value="1"/>
</dbReference>
<dbReference type="Pfam" id="PF17921">
    <property type="entry name" value="Integrase_H2C2"/>
    <property type="match status" value="1"/>
</dbReference>
<dbReference type="InterPro" id="IPR001584">
    <property type="entry name" value="Integrase_cat-core"/>
</dbReference>
<dbReference type="FunFam" id="3.30.70.270:FF:000026">
    <property type="entry name" value="Transposon Ty3-G Gag-Pol polyprotein"/>
    <property type="match status" value="1"/>
</dbReference>
<name>A0A669CBL6_ORENI</name>
<evidence type="ECO:0000259" key="11">
    <source>
        <dbReference type="PROSITE" id="PS50994"/>
    </source>
</evidence>
<dbReference type="Gene3D" id="3.30.70.270">
    <property type="match status" value="2"/>
</dbReference>
<reference evidence="13" key="1">
    <citation type="submission" date="2012-01" db="EMBL/GenBank/DDBJ databases">
        <title>The Genome Sequence of Oreochromis niloticus (Nile Tilapia).</title>
        <authorList>
            <consortium name="Broad Institute Genome Assembly Team"/>
            <consortium name="Broad Institute Sequencing Platform"/>
            <person name="Di Palma F."/>
            <person name="Johnson J."/>
            <person name="Lander E.S."/>
            <person name="Lindblad-Toh K."/>
        </authorList>
    </citation>
    <scope>NUCLEOTIDE SEQUENCE [LARGE SCALE GENOMIC DNA]</scope>
</reference>
<reference evidence="12" key="2">
    <citation type="submission" date="2025-08" db="UniProtKB">
        <authorList>
            <consortium name="Ensembl"/>
        </authorList>
    </citation>
    <scope>IDENTIFICATION</scope>
</reference>
<keyword evidence="13" id="KW-1185">Reference proteome</keyword>
<dbReference type="Proteomes" id="UP000005207">
    <property type="component" value="Linkage group LG22"/>
</dbReference>
<dbReference type="GeneTree" id="ENSGT01050000244855"/>
<keyword evidence="7" id="KW-0378">Hydrolase</keyword>
<feature type="domain" description="Reverse transcriptase" evidence="10">
    <location>
        <begin position="729"/>
        <end position="906"/>
    </location>
</feature>
<dbReference type="SUPFAM" id="SSF53098">
    <property type="entry name" value="Ribonuclease H-like"/>
    <property type="match status" value="1"/>
</dbReference>
<dbReference type="CDD" id="cd01647">
    <property type="entry name" value="RT_LTR"/>
    <property type="match status" value="1"/>
</dbReference>
<dbReference type="FunFam" id="3.10.20.370:FF:000001">
    <property type="entry name" value="Retrovirus-related Pol polyprotein from transposon 17.6-like protein"/>
    <property type="match status" value="1"/>
</dbReference>
<keyword evidence="6" id="KW-0255">Endonuclease</keyword>